<comment type="caution">
    <text evidence="2">The sequence shown here is derived from an EMBL/GenBank/DDBJ whole genome shotgun (WGS) entry which is preliminary data.</text>
</comment>
<feature type="transmembrane region" description="Helical" evidence="1">
    <location>
        <begin position="53"/>
        <end position="74"/>
    </location>
</feature>
<proteinExistence type="predicted"/>
<accession>A0A3R9P8X2</accession>
<dbReference type="AlphaFoldDB" id="A0A3R9P8X2"/>
<feature type="transmembrane region" description="Helical" evidence="1">
    <location>
        <begin position="12"/>
        <end position="33"/>
    </location>
</feature>
<evidence type="ECO:0000313" key="3">
    <source>
        <dbReference type="Proteomes" id="UP000275076"/>
    </source>
</evidence>
<organism evidence="2 3">
    <name type="scientific">Salibacterium salarium</name>
    <dbReference type="NCBI Taxonomy" id="284579"/>
    <lineage>
        <taxon>Bacteria</taxon>
        <taxon>Bacillati</taxon>
        <taxon>Bacillota</taxon>
        <taxon>Bacilli</taxon>
        <taxon>Bacillales</taxon>
        <taxon>Bacillaceae</taxon>
    </lineage>
</organism>
<dbReference type="OrthoDB" id="2381692at2"/>
<keyword evidence="3" id="KW-1185">Reference proteome</keyword>
<keyword evidence="1" id="KW-1133">Transmembrane helix</keyword>
<sequence length="113" mass="11822">MLISRDFAGTLVMDFFVAFGVIIGGSIIGGMGALLIGKPPLSTIHDLASSLKIWALVAAIGGTFDAITSLERGLFYGTHADMYKTMAMICSALGGANAGTLIIQWITQEQISP</sequence>
<name>A0A3R9P8X2_9BACI</name>
<protein>
    <submittedName>
        <fullName evidence="2">Sporulation protein</fullName>
    </submittedName>
</protein>
<evidence type="ECO:0000313" key="2">
    <source>
        <dbReference type="EMBL" id="RSL32956.1"/>
    </source>
</evidence>
<evidence type="ECO:0000256" key="1">
    <source>
        <dbReference type="SAM" id="Phobius"/>
    </source>
</evidence>
<dbReference type="Pfam" id="PF14034">
    <property type="entry name" value="Spore_YtrH"/>
    <property type="match status" value="1"/>
</dbReference>
<dbReference type="Proteomes" id="UP000275076">
    <property type="component" value="Unassembled WGS sequence"/>
</dbReference>
<keyword evidence="1" id="KW-0472">Membrane</keyword>
<dbReference type="EMBL" id="RBVX01000011">
    <property type="protein sequence ID" value="RSL32956.1"/>
    <property type="molecule type" value="Genomic_DNA"/>
</dbReference>
<dbReference type="RefSeq" id="WP_125556306.1">
    <property type="nucleotide sequence ID" value="NZ_RBVX01000011.1"/>
</dbReference>
<feature type="transmembrane region" description="Helical" evidence="1">
    <location>
        <begin position="86"/>
        <end position="107"/>
    </location>
</feature>
<gene>
    <name evidence="2" type="ORF">D7Z54_13105</name>
</gene>
<dbReference type="InterPro" id="IPR025689">
    <property type="entry name" value="Spore_YtrH"/>
</dbReference>
<reference evidence="2 3" key="1">
    <citation type="submission" date="2018-10" db="EMBL/GenBank/DDBJ databases">
        <title>Draft genome sequence of Bacillus salarius IM0101, isolated from a hypersaline soil in Inner Mongolia, China.</title>
        <authorList>
            <person name="Yamprayoonswat W."/>
            <person name="Boonvisut S."/>
            <person name="Jumpathong W."/>
            <person name="Sittihan S."/>
            <person name="Ruangsuj P."/>
            <person name="Wanthongcharoen S."/>
            <person name="Thongpramul N."/>
            <person name="Pimmason S."/>
            <person name="Yu B."/>
            <person name="Yasawong M."/>
        </authorList>
    </citation>
    <scope>NUCLEOTIDE SEQUENCE [LARGE SCALE GENOMIC DNA]</scope>
    <source>
        <strain evidence="2 3">IM0101</strain>
    </source>
</reference>
<keyword evidence="1" id="KW-0812">Transmembrane</keyword>